<evidence type="ECO:0000313" key="1">
    <source>
        <dbReference type="EMBL" id="CEG24432.1"/>
    </source>
</evidence>
<dbReference type="EMBL" id="CCXS01000001">
    <property type="protein sequence ID" value="CEG24432.1"/>
    <property type="molecule type" value="Genomic_DNA"/>
</dbReference>
<dbReference type="AlphaFoldDB" id="A0A098ERK7"/>
<evidence type="ECO:0000313" key="2">
    <source>
        <dbReference type="Proteomes" id="UP000043699"/>
    </source>
</evidence>
<gene>
    <name evidence="1" type="ORF">BN1080_03467</name>
</gene>
<reference evidence="1 2" key="1">
    <citation type="submission" date="2014-09" db="EMBL/GenBank/DDBJ databases">
        <authorList>
            <person name="Urmite Genomes Urmite Genomes"/>
        </authorList>
    </citation>
    <scope>NUCLEOTIDE SEQUENCE [LARGE SCALE GENOMIC DNA]</scope>
    <source>
        <strain evidence="1 2">ES2</strain>
    </source>
</reference>
<name>A0A098ERK7_9BACL</name>
<proteinExistence type="predicted"/>
<keyword evidence="2" id="KW-1185">Reference proteome</keyword>
<sequence length="42" mass="4668">MGFVITESRYWWKPALLPLATSPLSGMLKGSSRLGIPGSWFE</sequence>
<accession>A0A098ERK7</accession>
<organism evidence="1 2">
    <name type="scientific">Planococcus massiliensis</name>
    <dbReference type="NCBI Taxonomy" id="1499687"/>
    <lineage>
        <taxon>Bacteria</taxon>
        <taxon>Bacillati</taxon>
        <taxon>Bacillota</taxon>
        <taxon>Bacilli</taxon>
        <taxon>Bacillales</taxon>
        <taxon>Caryophanaceae</taxon>
        <taxon>Planococcus</taxon>
    </lineage>
</organism>
<protein>
    <submittedName>
        <fullName evidence="1">Uncharacterized protein</fullName>
    </submittedName>
</protein>
<dbReference type="STRING" id="1499687.BN1080_03467"/>
<dbReference type="Proteomes" id="UP000043699">
    <property type="component" value="Unassembled WGS sequence"/>
</dbReference>